<organism evidence="1 2">
    <name type="scientific">Pyrobaculum ferrireducens</name>
    <dbReference type="NCBI Taxonomy" id="1104324"/>
    <lineage>
        <taxon>Archaea</taxon>
        <taxon>Thermoproteota</taxon>
        <taxon>Thermoprotei</taxon>
        <taxon>Thermoproteales</taxon>
        <taxon>Thermoproteaceae</taxon>
        <taxon>Pyrobaculum</taxon>
    </lineage>
</organism>
<dbReference type="KEGG" id="pyr:P186_1810"/>
<dbReference type="GeneID" id="11596306"/>
<dbReference type="BioCyc" id="PSP1104324:GJSN-1773-MONOMER"/>
<dbReference type="STRING" id="1104324.P186_1810"/>
<dbReference type="eggNOG" id="arCOG07048">
    <property type="taxonomic scope" value="Archaea"/>
</dbReference>
<dbReference type="HOGENOM" id="CLU_1933343_0_0_2"/>
<dbReference type="OrthoDB" id="28876at2157"/>
<evidence type="ECO:0000313" key="2">
    <source>
        <dbReference type="Proteomes" id="UP000005867"/>
    </source>
</evidence>
<accession>G7VH46</accession>
<dbReference type="AlphaFoldDB" id="G7VH46"/>
<dbReference type="Proteomes" id="UP000005867">
    <property type="component" value="Chromosome"/>
</dbReference>
<protein>
    <recommendedName>
        <fullName evidence="3">SRPBCC family protein</fullName>
    </recommendedName>
</protein>
<reference evidence="1 2" key="1">
    <citation type="journal article" date="2012" name="J. Bacteriol.">
        <title>Complete genome sequence of strain 1860, a crenarchaeon of the genus pyrobaculum able to grow with various electron acceptors.</title>
        <authorList>
            <person name="Mardanov A.V."/>
            <person name="Gumerov V.M."/>
            <person name="Slobodkina G.B."/>
            <person name="Beletsky A.V."/>
            <person name="Bonch-Osmolovskaya E.A."/>
            <person name="Ravin N.V."/>
            <person name="Skryabin K.G."/>
        </authorList>
    </citation>
    <scope>NUCLEOTIDE SEQUENCE [LARGE SCALE GENOMIC DNA]</scope>
    <source>
        <strain evidence="1 2">1860</strain>
    </source>
</reference>
<proteinExistence type="predicted"/>
<sequence>MDIELRGELERPVADVDLDKLMRCLGWRNGGRSGEYMVYEPRVEGWLIPGVRIYVKSRRVEGGLWIYEGFGTGLGSRLEFVLYVREREWRFCGRQSGLVNLLGKGYVEEMAKVLTRRILDCLRQLYTSRE</sequence>
<gene>
    <name evidence="1" type="ORF">P186_1810</name>
</gene>
<evidence type="ECO:0000313" key="1">
    <source>
        <dbReference type="EMBL" id="AET33217.1"/>
    </source>
</evidence>
<evidence type="ECO:0008006" key="3">
    <source>
        <dbReference type="Google" id="ProtNLM"/>
    </source>
</evidence>
<dbReference type="EMBL" id="CP003098">
    <property type="protein sequence ID" value="AET33217.1"/>
    <property type="molecule type" value="Genomic_DNA"/>
</dbReference>
<dbReference type="RefSeq" id="WP_014289042.1">
    <property type="nucleotide sequence ID" value="NC_016645.1"/>
</dbReference>
<keyword evidence="2" id="KW-1185">Reference proteome</keyword>
<name>G7VH46_9CREN</name>